<evidence type="ECO:0000313" key="3">
    <source>
        <dbReference type="EMBL" id="MBW0491708.1"/>
    </source>
</evidence>
<feature type="compositionally biased region" description="Polar residues" evidence="1">
    <location>
        <begin position="188"/>
        <end position="208"/>
    </location>
</feature>
<feature type="compositionally biased region" description="Polar residues" evidence="1">
    <location>
        <begin position="137"/>
        <end position="146"/>
    </location>
</feature>
<feature type="compositionally biased region" description="Acidic residues" evidence="1">
    <location>
        <begin position="126"/>
        <end position="136"/>
    </location>
</feature>
<proteinExistence type="predicted"/>
<name>A0A9Q3H4L0_9BASI</name>
<protein>
    <submittedName>
        <fullName evidence="3">Uncharacterized protein</fullName>
    </submittedName>
</protein>
<feature type="chain" id="PRO_5040340645" evidence="2">
    <location>
        <begin position="24"/>
        <end position="403"/>
    </location>
</feature>
<keyword evidence="4" id="KW-1185">Reference proteome</keyword>
<keyword evidence="2" id="KW-0732">Signal</keyword>
<gene>
    <name evidence="3" type="ORF">O181_031423</name>
</gene>
<feature type="compositionally biased region" description="Polar residues" evidence="1">
    <location>
        <begin position="340"/>
        <end position="356"/>
    </location>
</feature>
<reference evidence="3" key="1">
    <citation type="submission" date="2021-03" db="EMBL/GenBank/DDBJ databases">
        <title>Draft genome sequence of rust myrtle Austropuccinia psidii MF-1, a brazilian biotype.</title>
        <authorList>
            <person name="Quecine M.C."/>
            <person name="Pachon D.M.R."/>
            <person name="Bonatelli M.L."/>
            <person name="Correr F.H."/>
            <person name="Franceschini L.M."/>
            <person name="Leite T.F."/>
            <person name="Margarido G.R.A."/>
            <person name="Almeida C.A."/>
            <person name="Ferrarezi J.A."/>
            <person name="Labate C.A."/>
        </authorList>
    </citation>
    <scope>NUCLEOTIDE SEQUENCE</scope>
    <source>
        <strain evidence="3">MF-1</strain>
    </source>
</reference>
<dbReference type="Proteomes" id="UP000765509">
    <property type="component" value="Unassembled WGS sequence"/>
</dbReference>
<dbReference type="AlphaFoldDB" id="A0A9Q3H4L0"/>
<evidence type="ECO:0000313" key="4">
    <source>
        <dbReference type="Proteomes" id="UP000765509"/>
    </source>
</evidence>
<feature type="compositionally biased region" description="Low complexity" evidence="1">
    <location>
        <begin position="112"/>
        <end position="125"/>
    </location>
</feature>
<organism evidence="3 4">
    <name type="scientific">Austropuccinia psidii MF-1</name>
    <dbReference type="NCBI Taxonomy" id="1389203"/>
    <lineage>
        <taxon>Eukaryota</taxon>
        <taxon>Fungi</taxon>
        <taxon>Dikarya</taxon>
        <taxon>Basidiomycota</taxon>
        <taxon>Pucciniomycotina</taxon>
        <taxon>Pucciniomycetes</taxon>
        <taxon>Pucciniales</taxon>
        <taxon>Sphaerophragmiaceae</taxon>
        <taxon>Austropuccinia</taxon>
    </lineage>
</organism>
<feature type="compositionally biased region" description="Polar residues" evidence="1">
    <location>
        <begin position="260"/>
        <end position="319"/>
    </location>
</feature>
<feature type="signal peptide" evidence="2">
    <location>
        <begin position="1"/>
        <end position="23"/>
    </location>
</feature>
<sequence>MLSAKLTVQFLWIALFGAMHVLTNPISVKPGAFYLQELLKRTTMSAEGYSLTRRHSLQKSNYVPDATTTSPTETNLPNTSDNLNQPPNQGNSTYSPAAEENPVQVPDEKQPEGGPTSPSETSPPDSDYECDDEGDSDYSSQAQPQGNDIAPVDTTPSGPVHHPNEPTTQAPEQHQPEGNPILPPESPLDSNSDHNQPSDYTPQQHPQGTTPAPSGTSPSSPSDYSPQPTTQAPDQQRSEVPAIPPFETSLPDRGTDRNKPVNQENSGYTPQNKSQNTATTPLETSPSNPLYDSSQPTVQATEQNQPEDVPKSSSETSLPDSDYDCIEEENSDYVPHDQPQDTASAPLETSPSTSSDFSHRPSAQAPEQSQSEDRSAPPFETCVPGSYNDCNKPSRQGNTAYAP</sequence>
<evidence type="ECO:0000256" key="2">
    <source>
        <dbReference type="SAM" id="SignalP"/>
    </source>
</evidence>
<dbReference type="EMBL" id="AVOT02011226">
    <property type="protein sequence ID" value="MBW0491708.1"/>
    <property type="molecule type" value="Genomic_DNA"/>
</dbReference>
<feature type="region of interest" description="Disordered" evidence="1">
    <location>
        <begin position="57"/>
        <end position="403"/>
    </location>
</feature>
<feature type="compositionally biased region" description="Polar residues" evidence="1">
    <location>
        <begin position="58"/>
        <end position="95"/>
    </location>
</feature>
<feature type="compositionally biased region" description="Acidic residues" evidence="1">
    <location>
        <begin position="321"/>
        <end position="331"/>
    </location>
</feature>
<accession>A0A9Q3H4L0</accession>
<comment type="caution">
    <text evidence="3">The sequence shown here is derived from an EMBL/GenBank/DDBJ whole genome shotgun (WGS) entry which is preliminary data.</text>
</comment>
<evidence type="ECO:0000256" key="1">
    <source>
        <dbReference type="SAM" id="MobiDB-lite"/>
    </source>
</evidence>
<feature type="compositionally biased region" description="Low complexity" evidence="1">
    <location>
        <begin position="209"/>
        <end position="230"/>
    </location>
</feature>
<feature type="compositionally biased region" description="Polar residues" evidence="1">
    <location>
        <begin position="388"/>
        <end position="403"/>
    </location>
</feature>